<dbReference type="AlphaFoldDB" id="A0A0B8T4L2"/>
<gene>
    <name evidence="2" type="ORF">DI53_1373</name>
</gene>
<feature type="transmembrane region" description="Helical" evidence="1">
    <location>
        <begin position="37"/>
        <end position="63"/>
    </location>
</feature>
<feature type="transmembrane region" description="Helical" evidence="1">
    <location>
        <begin position="7"/>
        <end position="25"/>
    </location>
</feature>
<feature type="transmembrane region" description="Helical" evidence="1">
    <location>
        <begin position="156"/>
        <end position="177"/>
    </location>
</feature>
<keyword evidence="1" id="KW-0472">Membrane</keyword>
<feature type="transmembrane region" description="Helical" evidence="1">
    <location>
        <begin position="83"/>
        <end position="101"/>
    </location>
</feature>
<accession>A0A0B8T4L2</accession>
<name>A0A0B8T4L2_9SPHI</name>
<dbReference type="RefSeq" id="WP_037497009.1">
    <property type="nucleotide sequence ID" value="NZ_JJMU01000022.1"/>
</dbReference>
<evidence type="ECO:0000313" key="2">
    <source>
        <dbReference type="EMBL" id="KGE14873.1"/>
    </source>
</evidence>
<evidence type="ECO:0000313" key="3">
    <source>
        <dbReference type="Proteomes" id="UP000031802"/>
    </source>
</evidence>
<organism evidence="2 3">
    <name type="scientific">Sphingobacterium deserti</name>
    <dbReference type="NCBI Taxonomy" id="1229276"/>
    <lineage>
        <taxon>Bacteria</taxon>
        <taxon>Pseudomonadati</taxon>
        <taxon>Bacteroidota</taxon>
        <taxon>Sphingobacteriia</taxon>
        <taxon>Sphingobacteriales</taxon>
        <taxon>Sphingobacteriaceae</taxon>
        <taxon>Sphingobacterium</taxon>
    </lineage>
</organism>
<keyword evidence="3" id="KW-1185">Reference proteome</keyword>
<reference evidence="3" key="1">
    <citation type="submission" date="2014-04" db="EMBL/GenBank/DDBJ databases">
        <title>Whole-Genome optical mapping and complete genome sequence of Sphingobacterium deserti sp. nov., a new spaces isolated from desert in the west of China.</title>
        <authorList>
            <person name="Teng C."/>
            <person name="Zhou Z."/>
            <person name="Li X."/>
            <person name="Chen M."/>
            <person name="Lin M."/>
            <person name="Wang L."/>
            <person name="Su S."/>
            <person name="Zhang C."/>
            <person name="Zhang W."/>
        </authorList>
    </citation>
    <scope>NUCLEOTIDE SEQUENCE [LARGE SCALE GENOMIC DNA]</scope>
    <source>
        <strain evidence="3">ACCC05744</strain>
    </source>
</reference>
<dbReference type="EMBL" id="JJMU01000022">
    <property type="protein sequence ID" value="KGE14873.1"/>
    <property type="molecule type" value="Genomic_DNA"/>
</dbReference>
<comment type="caution">
    <text evidence="2">The sequence shown here is derived from an EMBL/GenBank/DDBJ whole genome shotgun (WGS) entry which is preliminary data.</text>
</comment>
<evidence type="ECO:0000256" key="1">
    <source>
        <dbReference type="SAM" id="Phobius"/>
    </source>
</evidence>
<reference evidence="2 3" key="2">
    <citation type="journal article" date="2015" name="PLoS ONE">
        <title>Whole-Genome Optical Mapping and Finished Genome Sequence of Sphingobacterium deserti sp. nov., a New Species Isolated from the Western Desert of China.</title>
        <authorList>
            <person name="Teng C."/>
            <person name="Zhou Z."/>
            <person name="Molnar I."/>
            <person name="Li X."/>
            <person name="Tang R."/>
            <person name="Chen M."/>
            <person name="Wang L."/>
            <person name="Su S."/>
            <person name="Zhang W."/>
            <person name="Lin M."/>
        </authorList>
    </citation>
    <scope>NUCLEOTIDE SEQUENCE [LARGE SCALE GENOMIC DNA]</scope>
    <source>
        <strain evidence="3">ACCC05744</strain>
    </source>
</reference>
<dbReference type="STRING" id="1229276.DI53_1373"/>
<feature type="transmembrane region" description="Helical" evidence="1">
    <location>
        <begin position="130"/>
        <end position="149"/>
    </location>
</feature>
<protein>
    <submittedName>
        <fullName evidence="2">Uncharacterized protein</fullName>
    </submittedName>
</protein>
<keyword evidence="1" id="KW-0812">Transmembrane</keyword>
<proteinExistence type="predicted"/>
<keyword evidence="1" id="KW-1133">Transmembrane helix</keyword>
<dbReference type="Proteomes" id="UP000031802">
    <property type="component" value="Unassembled WGS sequence"/>
</dbReference>
<sequence>MIKQGLGTIAFFILTSMGSMLYKNYLITETIAESDKLIHVMAAFSSFFTVSFACIFYVLILFLGRLGTKLCGQNIAKGDLFEVLVSFFIVLSSFEIFKIAVHHTWLKDSLRFIVLDEAFKHDLAATTWGMYLKLTQLFSLIFLIIVCYVRLRELNYSVKVSAIFISFIMFGLGVYSIPDFFI</sequence>